<feature type="domain" description="OmpR/PhoB-type" evidence="5">
    <location>
        <begin position="781"/>
        <end position="887"/>
    </location>
</feature>
<evidence type="ECO:0000256" key="1">
    <source>
        <dbReference type="ARBA" id="ARBA00005820"/>
    </source>
</evidence>
<dbReference type="InterPro" id="IPR059106">
    <property type="entry name" value="WHD_MalT"/>
</dbReference>
<feature type="DNA-binding region" description="OmpR/PhoB-type" evidence="3">
    <location>
        <begin position="781"/>
        <end position="887"/>
    </location>
</feature>
<dbReference type="SUPFAM" id="SSF48452">
    <property type="entry name" value="TPR-like"/>
    <property type="match status" value="1"/>
</dbReference>
<dbReference type="InterPro" id="IPR051677">
    <property type="entry name" value="AfsR-DnrI-RedD_regulator"/>
</dbReference>
<dbReference type="InterPro" id="IPR016032">
    <property type="entry name" value="Sig_transdc_resp-reg_C-effctor"/>
</dbReference>
<dbReference type="InterPro" id="IPR005158">
    <property type="entry name" value="BTAD"/>
</dbReference>
<dbReference type="SMART" id="SM00382">
    <property type="entry name" value="AAA"/>
    <property type="match status" value="1"/>
</dbReference>
<dbReference type="SMART" id="SM00862">
    <property type="entry name" value="Trans_reg_C"/>
    <property type="match status" value="1"/>
</dbReference>
<dbReference type="Gene3D" id="1.10.10.10">
    <property type="entry name" value="Winged helix-like DNA-binding domain superfamily/Winged helix DNA-binding domain"/>
    <property type="match status" value="1"/>
</dbReference>
<evidence type="ECO:0000256" key="4">
    <source>
        <dbReference type="SAM" id="MobiDB-lite"/>
    </source>
</evidence>
<comment type="similarity">
    <text evidence="1">Belongs to the AfsR/DnrI/RedD regulatory family.</text>
</comment>
<keyword evidence="2 3" id="KW-0238">DNA-binding</keyword>
<dbReference type="Pfam" id="PF03704">
    <property type="entry name" value="BTAD"/>
    <property type="match status" value="1"/>
</dbReference>
<accession>A0A2Y9AFR5</accession>
<dbReference type="PANTHER" id="PTHR35807">
    <property type="entry name" value="TRANSCRIPTIONAL REGULATOR REDD-RELATED"/>
    <property type="match status" value="1"/>
</dbReference>
<dbReference type="AlphaFoldDB" id="A0A2Y9AFR5"/>
<gene>
    <name evidence="6" type="ORF">SAMN05216184_10868</name>
</gene>
<protein>
    <submittedName>
        <fullName evidence="6">ATP-, maltotriose- and DNA-dependent transcriptional regulator MalT</fullName>
    </submittedName>
</protein>
<feature type="region of interest" description="Disordered" evidence="4">
    <location>
        <begin position="1023"/>
        <end position="1052"/>
    </location>
</feature>
<dbReference type="Proteomes" id="UP000250222">
    <property type="component" value="Unassembled WGS sequence"/>
</dbReference>
<dbReference type="SUPFAM" id="SSF52540">
    <property type="entry name" value="P-loop containing nucleoside triphosphate hydrolases"/>
    <property type="match status" value="1"/>
</dbReference>
<dbReference type="Gene3D" id="1.25.40.10">
    <property type="entry name" value="Tetratricopeptide repeat domain"/>
    <property type="match status" value="1"/>
</dbReference>
<dbReference type="InterPro" id="IPR027417">
    <property type="entry name" value="P-loop_NTPase"/>
</dbReference>
<dbReference type="GO" id="GO:0000160">
    <property type="term" value="P:phosphorelay signal transduction system"/>
    <property type="evidence" value="ECO:0007669"/>
    <property type="project" value="InterPro"/>
</dbReference>
<proteinExistence type="inferred from homology"/>
<dbReference type="Gene3D" id="3.40.50.300">
    <property type="entry name" value="P-loop containing nucleotide triphosphate hydrolases"/>
    <property type="match status" value="1"/>
</dbReference>
<dbReference type="Pfam" id="PF00486">
    <property type="entry name" value="Trans_reg_C"/>
    <property type="match status" value="1"/>
</dbReference>
<evidence type="ECO:0000259" key="5">
    <source>
        <dbReference type="PROSITE" id="PS51755"/>
    </source>
</evidence>
<feature type="region of interest" description="Disordered" evidence="4">
    <location>
        <begin position="741"/>
        <end position="789"/>
    </location>
</feature>
<dbReference type="GO" id="GO:0006355">
    <property type="term" value="P:regulation of DNA-templated transcription"/>
    <property type="evidence" value="ECO:0007669"/>
    <property type="project" value="InterPro"/>
</dbReference>
<feature type="compositionally biased region" description="Pro residues" evidence="4">
    <location>
        <begin position="767"/>
        <end position="781"/>
    </location>
</feature>
<dbReference type="Pfam" id="PF25873">
    <property type="entry name" value="WHD_MalT"/>
    <property type="match status" value="1"/>
</dbReference>
<dbReference type="EMBL" id="UETB01000008">
    <property type="protein sequence ID" value="SSA43304.1"/>
    <property type="molecule type" value="Genomic_DNA"/>
</dbReference>
<dbReference type="SUPFAM" id="SSF46894">
    <property type="entry name" value="C-terminal effector domain of the bipartite response regulators"/>
    <property type="match status" value="1"/>
</dbReference>
<sequence>MCPTGVEPDGAAGAALPRASTAVPQVNGLRRPQLLRALDAVARERMGLVVAPPGTGKTTLMAQWASASGLPVAWCRLDAGSTGRIVPLLHRALVPHLPDDDAPGTPEQLAMALERLADPVLLVLDDLHVLAGLPAEAELEQVLLLAPPQLRVLIGSRRMPGFNLARSELADLVVLTGEDLRFRTWEVETLFRQVHHAPLPPHDTAALTRYTQGWAAALQLFHLSTLDSQPADRRRAVHALAGRARYAQEYLTAQVLAGLPPQTTAFLLRTCVFDALTADRCNALLGTTDAQWTLRDLVTRQALTTTADGGDTFSYHEVLRRHLETALREELGPAGAAEWYLRAAEILEEEGDLVEALRARARAEDWPGVRALLHESGTRVFASPHQALSRDLTWAALLPAWLTASDPWCCLADARRLLGDGRLDDAAAAAERARAQFTDPSAQRLCDELRASVTAWRGGQVPPRPRWPDLLLAATRRHPLDVAHRAAGAEDAAVRDVAGFAHLLGGDRRTGSRELRTLAEEPEGTAPGLALAARLVLATLGAIIAGGANARAEVRAGPLSSPQASPFDQIYLEAERHGLTWLARLTSAIAVAGHSGDRRPMTAVIGDLDARGDRWAAAIVALVWCLIRLPSGAVDARTLDQLRRRLRELDAGVLEAWVSAAGALLAAAQELPDAAEQARQAEAHTRSAGVPGAAAIAYAALAATRAEDRDELLTLARTTASTTGLDCRPWAWLPDMSPWSRDPAVARPTDADPLDPAGPTPVAASPAGPPASGPSAASPPEPDSRPGPVLTVRCFGELQLLVDGQAPDLSGIRPRARTVLRFLAVHAGRPVHRELIADALWGELDPAAAMHNLQVSVSSLRAALEPGVPGRHSSLVVRDGESYMLALGPGSTSDVVVVDEALAAAARAARRGDVAGQRAALGAVLAGYTGDVLPEEGPADWLVPTRERYRTRVAEAAALLAELALAAGDHAEAVRAAQRSVDIDEYRDDAWRTLVAALRAAGEPAAAERAARSYSQVLRELGVAEDLSPAPGAPPPPARPAPPAPPRTPRGS</sequence>
<evidence type="ECO:0000256" key="2">
    <source>
        <dbReference type="ARBA" id="ARBA00023125"/>
    </source>
</evidence>
<evidence type="ECO:0000313" key="6">
    <source>
        <dbReference type="EMBL" id="SSA43304.1"/>
    </source>
</evidence>
<dbReference type="InterPro" id="IPR001867">
    <property type="entry name" value="OmpR/PhoB-type_DNA-bd"/>
</dbReference>
<keyword evidence="7" id="KW-1185">Reference proteome</keyword>
<dbReference type="GO" id="GO:0003677">
    <property type="term" value="F:DNA binding"/>
    <property type="evidence" value="ECO:0007669"/>
    <property type="project" value="UniProtKB-UniRule"/>
</dbReference>
<dbReference type="InterPro" id="IPR003593">
    <property type="entry name" value="AAA+_ATPase"/>
</dbReference>
<name>A0A2Y9AFR5_9MICO</name>
<dbReference type="PROSITE" id="PS51755">
    <property type="entry name" value="OMPR_PHOB"/>
    <property type="match status" value="1"/>
</dbReference>
<reference evidence="6 7" key="1">
    <citation type="submission" date="2016-10" db="EMBL/GenBank/DDBJ databases">
        <authorList>
            <person name="Cai Z."/>
        </authorList>
    </citation>
    <scope>NUCLEOTIDE SEQUENCE [LARGE SCALE GENOMIC DNA]</scope>
    <source>
        <strain evidence="6 7">CGMCC 1.10826</strain>
    </source>
</reference>
<evidence type="ECO:0000256" key="3">
    <source>
        <dbReference type="PROSITE-ProRule" id="PRU01091"/>
    </source>
</evidence>
<feature type="compositionally biased region" description="Pro residues" evidence="4">
    <location>
        <begin position="1031"/>
        <end position="1052"/>
    </location>
</feature>
<dbReference type="InterPro" id="IPR036388">
    <property type="entry name" value="WH-like_DNA-bd_sf"/>
</dbReference>
<organism evidence="6 7">
    <name type="scientific">Georgenia satyanarayanai</name>
    <dbReference type="NCBI Taxonomy" id="860221"/>
    <lineage>
        <taxon>Bacteria</taxon>
        <taxon>Bacillati</taxon>
        <taxon>Actinomycetota</taxon>
        <taxon>Actinomycetes</taxon>
        <taxon>Micrococcales</taxon>
        <taxon>Bogoriellaceae</taxon>
        <taxon>Georgenia</taxon>
    </lineage>
</organism>
<dbReference type="InterPro" id="IPR011990">
    <property type="entry name" value="TPR-like_helical_dom_sf"/>
</dbReference>
<evidence type="ECO:0000313" key="7">
    <source>
        <dbReference type="Proteomes" id="UP000250222"/>
    </source>
</evidence>
<dbReference type="SMART" id="SM01043">
    <property type="entry name" value="BTAD"/>
    <property type="match status" value="1"/>
</dbReference>